<keyword evidence="1" id="KW-1133">Transmembrane helix</keyword>
<keyword evidence="1" id="KW-0472">Membrane</keyword>
<evidence type="ECO:0000313" key="2">
    <source>
        <dbReference type="EMBL" id="KUM45524.1"/>
    </source>
</evidence>
<sequence length="91" mass="9926">MCRGLSKDLTFDSSIIYVTAIVMVYSISLSSLRDFSGFSVINTGTPDLGMKLSIEFLIHELFFVHAAPGSSQLAVISMIRVVCLVVPRKLA</sequence>
<comment type="caution">
    <text evidence="2">The sequence shown here is derived from an EMBL/GenBank/DDBJ whole genome shotgun (WGS) entry which is preliminary data.</text>
</comment>
<name>A0A101LUD4_PICGL</name>
<reference evidence="2" key="1">
    <citation type="journal article" date="2015" name="Genome Biol. Evol.">
        <title>Organellar Genomes of White Spruce (Picea glauca): Assembly and Annotation.</title>
        <authorList>
            <person name="Jackman S.D."/>
            <person name="Warren R.L."/>
            <person name="Gibb E.A."/>
            <person name="Vandervalk B.P."/>
            <person name="Mohamadi H."/>
            <person name="Chu J."/>
            <person name="Raymond A."/>
            <person name="Pleasance S."/>
            <person name="Coope R."/>
            <person name="Wildung M.R."/>
            <person name="Ritland C.E."/>
            <person name="Bousquet J."/>
            <person name="Jones S.J."/>
            <person name="Bohlmann J."/>
            <person name="Birol I."/>
        </authorList>
    </citation>
    <scope>NUCLEOTIDE SEQUENCE [LARGE SCALE GENOMIC DNA]</scope>
    <source>
        <tissue evidence="2">Flushing bud</tissue>
    </source>
</reference>
<protein>
    <submittedName>
        <fullName evidence="2">Uncharacterized protein</fullName>
    </submittedName>
</protein>
<geneLocation type="mitochondrion" evidence="2"/>
<dbReference type="EMBL" id="LKAM01000018">
    <property type="protein sequence ID" value="KUM45524.1"/>
    <property type="molecule type" value="Genomic_DNA"/>
</dbReference>
<dbReference type="AlphaFoldDB" id="A0A101LUD4"/>
<keyword evidence="2" id="KW-0496">Mitochondrion</keyword>
<gene>
    <name evidence="2" type="ORF">ABT39_MTgene2626</name>
</gene>
<keyword evidence="1" id="KW-0812">Transmembrane</keyword>
<proteinExistence type="predicted"/>
<feature type="transmembrane region" description="Helical" evidence="1">
    <location>
        <begin position="14"/>
        <end position="32"/>
    </location>
</feature>
<organism evidence="2">
    <name type="scientific">Picea glauca</name>
    <name type="common">White spruce</name>
    <name type="synonym">Pinus glauca</name>
    <dbReference type="NCBI Taxonomy" id="3330"/>
    <lineage>
        <taxon>Eukaryota</taxon>
        <taxon>Viridiplantae</taxon>
        <taxon>Streptophyta</taxon>
        <taxon>Embryophyta</taxon>
        <taxon>Tracheophyta</taxon>
        <taxon>Spermatophyta</taxon>
        <taxon>Pinopsida</taxon>
        <taxon>Pinidae</taxon>
        <taxon>Conifers I</taxon>
        <taxon>Pinales</taxon>
        <taxon>Pinaceae</taxon>
        <taxon>Picea</taxon>
    </lineage>
</organism>
<accession>A0A101LUD4</accession>
<evidence type="ECO:0000256" key="1">
    <source>
        <dbReference type="SAM" id="Phobius"/>
    </source>
</evidence>